<sequence length="207" mass="23063">MAPPDRYRPRKQPKQDRAKETRQRVLDAAAQVFSERGYSKGTTNRIAEIAELSIGSLYQYFPNKDAILRALMDQHVEAGRELLVQRTADGLPDRLEDTLRVFVRSAIDNHREDPGLHRVLFEEAPRSPEFLDHLHHLERMAVASTVQLLAAYPEVNVSDLTTAAQVTVATIEALVHRLIATPTPVAADVAEDAIVTMLCSYLAGSAR</sequence>
<keyword evidence="8" id="KW-1185">Reference proteome</keyword>
<dbReference type="GO" id="GO:0003700">
    <property type="term" value="F:DNA-binding transcription factor activity"/>
    <property type="evidence" value="ECO:0007669"/>
    <property type="project" value="TreeGrafter"/>
</dbReference>
<evidence type="ECO:0000313" key="7">
    <source>
        <dbReference type="EMBL" id="PQM50386.1"/>
    </source>
</evidence>
<proteinExistence type="predicted"/>
<dbReference type="GO" id="GO:0000976">
    <property type="term" value="F:transcription cis-regulatory region binding"/>
    <property type="evidence" value="ECO:0007669"/>
    <property type="project" value="TreeGrafter"/>
</dbReference>
<evidence type="ECO:0000256" key="4">
    <source>
        <dbReference type="PROSITE-ProRule" id="PRU00335"/>
    </source>
</evidence>
<evidence type="ECO:0000256" key="3">
    <source>
        <dbReference type="ARBA" id="ARBA00023163"/>
    </source>
</evidence>
<name>A0A9X7IJQ8_9MYCO</name>
<organism evidence="7 8">
    <name type="scientific">Mycolicibacter virginiensis</name>
    <dbReference type="NCBI Taxonomy" id="1795032"/>
    <lineage>
        <taxon>Bacteria</taxon>
        <taxon>Bacillati</taxon>
        <taxon>Actinomycetota</taxon>
        <taxon>Actinomycetes</taxon>
        <taxon>Mycobacteriales</taxon>
        <taxon>Mycobacteriaceae</taxon>
        <taxon>Mycolicibacter</taxon>
    </lineage>
</organism>
<accession>A0A9X7IJQ8</accession>
<dbReference type="RefSeq" id="WP_065153301.1">
    <property type="nucleotide sequence ID" value="NZ_CP092430.2"/>
</dbReference>
<dbReference type="Proteomes" id="UP000237911">
    <property type="component" value="Unassembled WGS sequence"/>
</dbReference>
<feature type="region of interest" description="Disordered" evidence="5">
    <location>
        <begin position="1"/>
        <end position="24"/>
    </location>
</feature>
<gene>
    <name evidence="7" type="ORF">C5U48_20500</name>
</gene>
<dbReference type="InterPro" id="IPR001647">
    <property type="entry name" value="HTH_TetR"/>
</dbReference>
<evidence type="ECO:0000313" key="8">
    <source>
        <dbReference type="Proteomes" id="UP000237911"/>
    </source>
</evidence>
<dbReference type="EMBL" id="PUEV01000105">
    <property type="protein sequence ID" value="PQM50386.1"/>
    <property type="molecule type" value="Genomic_DNA"/>
</dbReference>
<feature type="compositionally biased region" description="Basic and acidic residues" evidence="5">
    <location>
        <begin position="13"/>
        <end position="24"/>
    </location>
</feature>
<dbReference type="PROSITE" id="PS01081">
    <property type="entry name" value="HTH_TETR_1"/>
    <property type="match status" value="1"/>
</dbReference>
<dbReference type="InterPro" id="IPR041669">
    <property type="entry name" value="TetR_C_15"/>
</dbReference>
<keyword evidence="3" id="KW-0804">Transcription</keyword>
<keyword evidence="1" id="KW-0805">Transcription regulation</keyword>
<protein>
    <submittedName>
        <fullName evidence="7">TetR/AcrR family transcriptional regulator</fullName>
    </submittedName>
</protein>
<dbReference type="SUPFAM" id="SSF46689">
    <property type="entry name" value="Homeodomain-like"/>
    <property type="match status" value="1"/>
</dbReference>
<evidence type="ECO:0000259" key="6">
    <source>
        <dbReference type="PROSITE" id="PS50977"/>
    </source>
</evidence>
<dbReference type="PANTHER" id="PTHR30055:SF234">
    <property type="entry name" value="HTH-TYPE TRANSCRIPTIONAL REGULATOR BETI"/>
    <property type="match status" value="1"/>
</dbReference>
<dbReference type="Gene3D" id="1.10.357.10">
    <property type="entry name" value="Tetracycline Repressor, domain 2"/>
    <property type="match status" value="1"/>
</dbReference>
<comment type="caution">
    <text evidence="7">The sequence shown here is derived from an EMBL/GenBank/DDBJ whole genome shotgun (WGS) entry which is preliminary data.</text>
</comment>
<dbReference type="InterPro" id="IPR023772">
    <property type="entry name" value="DNA-bd_HTH_TetR-type_CS"/>
</dbReference>
<dbReference type="PROSITE" id="PS50977">
    <property type="entry name" value="HTH_TETR_2"/>
    <property type="match status" value="1"/>
</dbReference>
<evidence type="ECO:0000256" key="1">
    <source>
        <dbReference type="ARBA" id="ARBA00023015"/>
    </source>
</evidence>
<feature type="DNA-binding region" description="H-T-H motif" evidence="4">
    <location>
        <begin position="42"/>
        <end position="61"/>
    </location>
</feature>
<dbReference type="AlphaFoldDB" id="A0A9X7IJQ8"/>
<dbReference type="PRINTS" id="PR00455">
    <property type="entry name" value="HTHTETR"/>
</dbReference>
<reference evidence="7 8" key="1">
    <citation type="submission" date="2018-02" db="EMBL/GenBank/DDBJ databases">
        <title>Draft genome sequence of Mycobacterium virginiense isolated from mud of a swine farm in Japan.</title>
        <authorList>
            <person name="Ohya K."/>
        </authorList>
    </citation>
    <scope>NUCLEOTIDE SEQUENCE [LARGE SCALE GENOMIC DNA]</scope>
    <source>
        <strain evidence="7 8">GF75</strain>
    </source>
</reference>
<feature type="domain" description="HTH tetR-type" evidence="6">
    <location>
        <begin position="19"/>
        <end position="79"/>
    </location>
</feature>
<dbReference type="InterPro" id="IPR009057">
    <property type="entry name" value="Homeodomain-like_sf"/>
</dbReference>
<dbReference type="InterPro" id="IPR036271">
    <property type="entry name" value="Tet_transcr_reg_TetR-rel_C_sf"/>
</dbReference>
<evidence type="ECO:0000256" key="5">
    <source>
        <dbReference type="SAM" id="MobiDB-lite"/>
    </source>
</evidence>
<evidence type="ECO:0000256" key="2">
    <source>
        <dbReference type="ARBA" id="ARBA00023125"/>
    </source>
</evidence>
<dbReference type="PANTHER" id="PTHR30055">
    <property type="entry name" value="HTH-TYPE TRANSCRIPTIONAL REGULATOR RUTR"/>
    <property type="match status" value="1"/>
</dbReference>
<keyword evidence="2 4" id="KW-0238">DNA-binding</keyword>
<dbReference type="InterPro" id="IPR050109">
    <property type="entry name" value="HTH-type_TetR-like_transc_reg"/>
</dbReference>
<dbReference type="Pfam" id="PF00440">
    <property type="entry name" value="TetR_N"/>
    <property type="match status" value="1"/>
</dbReference>
<dbReference type="SUPFAM" id="SSF48498">
    <property type="entry name" value="Tetracyclin repressor-like, C-terminal domain"/>
    <property type="match status" value="1"/>
</dbReference>
<dbReference type="Pfam" id="PF17918">
    <property type="entry name" value="TetR_C_15"/>
    <property type="match status" value="1"/>
</dbReference>